<dbReference type="EMBL" id="VXLC01000027">
    <property type="protein sequence ID" value="KAA8883042.1"/>
    <property type="molecule type" value="Genomic_DNA"/>
</dbReference>
<dbReference type="InterPro" id="IPR011251">
    <property type="entry name" value="Luciferase-like_dom"/>
</dbReference>
<reference evidence="3 4" key="1">
    <citation type="submission" date="2019-09" db="EMBL/GenBank/DDBJ databases">
        <authorList>
            <person name="Wang X."/>
        </authorList>
    </citation>
    <scope>NUCLEOTIDE SEQUENCE [LARGE SCALE GENOMIC DNA]</scope>
    <source>
        <strain evidence="3 4">CICC 11023</strain>
    </source>
</reference>
<evidence type="ECO:0000313" key="3">
    <source>
        <dbReference type="EMBL" id="KAA8883042.1"/>
    </source>
</evidence>
<dbReference type="GO" id="GO:0016705">
    <property type="term" value="F:oxidoreductase activity, acting on paired donors, with incorporation or reduction of molecular oxygen"/>
    <property type="evidence" value="ECO:0007669"/>
    <property type="project" value="InterPro"/>
</dbReference>
<proteinExistence type="predicted"/>
<gene>
    <name evidence="3" type="ORF">F3087_38235</name>
</gene>
<dbReference type="OrthoDB" id="9775082at2"/>
<dbReference type="InterPro" id="IPR036661">
    <property type="entry name" value="Luciferase-like_sf"/>
</dbReference>
<evidence type="ECO:0000259" key="2">
    <source>
        <dbReference type="Pfam" id="PF00296"/>
    </source>
</evidence>
<dbReference type="Gene3D" id="3.20.20.30">
    <property type="entry name" value="Luciferase-like domain"/>
    <property type="match status" value="1"/>
</dbReference>
<sequence length="395" mass="43182">MRHAGREETTVSDSHNSRSFAVGTMAGVNPPLSASRFLVRLAKLGRLDSILAPDHLISVFPRAIWDADFTPQAKVVRSPDEQFDYAPLLANLAAGAGRVQLGVGVTDPIRRHPVLLAQTFLTLAHMTKSPPILGLGCGERENLDPYGFTWDRPVSRLEEALQVVRTALTSTESFDFAGKYYRIDSAPMDLTAPADRMPQIWLGAHGPRMLELTGRYADGWYPWEAMSPDEYGRRLNVVHNAARAAGRDPEAIVPATMISMLTARTPAGIRQLMRHPGIRYMALLAPDAVWARCGAKHPFGEGFRGLIDLMPHRLTKAEVQEAIAEVPDEVLHEWLMIGTPPEVLARIRALADAGLRHAVVFPTAALVSSADAAFGYGVVLWLAARLRRQAGTPAA</sequence>
<dbReference type="CDD" id="cd01097">
    <property type="entry name" value="Tetrahydromethanopterin_reductase"/>
    <property type="match status" value="1"/>
</dbReference>
<feature type="domain" description="Luciferase-like" evidence="2">
    <location>
        <begin position="40"/>
        <end position="357"/>
    </location>
</feature>
<name>A0A5N0E0V8_9NOCA</name>
<evidence type="ECO:0000256" key="1">
    <source>
        <dbReference type="ARBA" id="ARBA00023002"/>
    </source>
</evidence>
<dbReference type="Proteomes" id="UP000323876">
    <property type="component" value="Unassembled WGS sequence"/>
</dbReference>
<dbReference type="PANTHER" id="PTHR43244">
    <property type="match status" value="1"/>
</dbReference>
<accession>A0A5N0E0V8</accession>
<comment type="caution">
    <text evidence="3">The sequence shown here is derived from an EMBL/GenBank/DDBJ whole genome shotgun (WGS) entry which is preliminary data.</text>
</comment>
<protein>
    <submittedName>
        <fullName evidence="3">LLM class flavin-dependent oxidoreductase</fullName>
    </submittedName>
</protein>
<evidence type="ECO:0000313" key="4">
    <source>
        <dbReference type="Proteomes" id="UP000323876"/>
    </source>
</evidence>
<dbReference type="SUPFAM" id="SSF51679">
    <property type="entry name" value="Bacterial luciferase-like"/>
    <property type="match status" value="1"/>
</dbReference>
<dbReference type="Pfam" id="PF00296">
    <property type="entry name" value="Bac_luciferase"/>
    <property type="match status" value="1"/>
</dbReference>
<dbReference type="AlphaFoldDB" id="A0A5N0E0V8"/>
<keyword evidence="4" id="KW-1185">Reference proteome</keyword>
<dbReference type="InterPro" id="IPR050564">
    <property type="entry name" value="F420-G6PD/mer"/>
</dbReference>
<keyword evidence="1" id="KW-0560">Oxidoreductase</keyword>
<organism evidence="3 4">
    <name type="scientific">Nocardia colli</name>
    <dbReference type="NCBI Taxonomy" id="2545717"/>
    <lineage>
        <taxon>Bacteria</taxon>
        <taxon>Bacillati</taxon>
        <taxon>Actinomycetota</taxon>
        <taxon>Actinomycetes</taxon>
        <taxon>Mycobacteriales</taxon>
        <taxon>Nocardiaceae</taxon>
        <taxon>Nocardia</taxon>
    </lineage>
</organism>
<dbReference type="PANTHER" id="PTHR43244:SF1">
    <property type="entry name" value="5,10-METHYLENETETRAHYDROMETHANOPTERIN REDUCTASE"/>
    <property type="match status" value="1"/>
</dbReference>